<sequence length="271" mass="28289">MNTITSNTVRSKDGTTITYDRAGEGPAVVLVDGALCSRAQGPMPDLSKELASHYTVYNYDRRGRGDSGDAKVYEVEREIEDLAAVIEAAGGSAYVYGTSSGGALVLRAAAAGLPISKLAVFEAPFVVDDSRKPIPRTWAADMRALADAGKRGDAIKYFMTKGIGLPAIVVTLMKLMPAWKAMKAVAHTLPYDAELVGENAFGKPLDASQWAGLTMPVLIAAGGKSPATMRTAIKALADAVPGAVHQEIPGQTHIIKATAIAPVLTGFFGGA</sequence>
<dbReference type="InterPro" id="IPR000073">
    <property type="entry name" value="AB_hydrolase_1"/>
</dbReference>
<dbReference type="EMBL" id="CP043661">
    <property type="protein sequence ID" value="QNE18767.1"/>
    <property type="molecule type" value="Genomic_DNA"/>
</dbReference>
<dbReference type="PANTHER" id="PTHR43194">
    <property type="entry name" value="HYDROLASE ALPHA/BETA FOLD FAMILY"/>
    <property type="match status" value="1"/>
</dbReference>
<protein>
    <submittedName>
        <fullName evidence="2">Alpha/beta hydrolase</fullName>
    </submittedName>
</protein>
<dbReference type="Gene3D" id="3.40.50.1820">
    <property type="entry name" value="alpha/beta hydrolase"/>
    <property type="match status" value="1"/>
</dbReference>
<dbReference type="InterPro" id="IPR050228">
    <property type="entry name" value="Carboxylesterase_BioH"/>
</dbReference>
<dbReference type="InterPro" id="IPR029058">
    <property type="entry name" value="AB_hydrolase_fold"/>
</dbReference>
<reference evidence="2 3" key="2">
    <citation type="journal article" date="2020" name="Microbiol. Resour. Announc.">
        <title>Antarctic desert soil bacteria exhibit high novel natural product potential, evaluated through long-read genome sequencing and comparative genomics.</title>
        <authorList>
            <person name="Benaud N."/>
            <person name="Edwards R.J."/>
            <person name="Amos T.G."/>
            <person name="D'Agostino P.M."/>
            <person name="Gutierrez-Chavez C."/>
            <person name="Montgomery K."/>
            <person name="Nicetic I."/>
            <person name="Ferrari B.C."/>
        </authorList>
    </citation>
    <scope>NUCLEOTIDE SEQUENCE [LARGE SCALE GENOMIC DNA]</scope>
    <source>
        <strain evidence="2 3">SPB151</strain>
    </source>
</reference>
<dbReference type="Proteomes" id="UP000515563">
    <property type="component" value="Chromosome"/>
</dbReference>
<dbReference type="SUPFAM" id="SSF53474">
    <property type="entry name" value="alpha/beta-Hydrolases"/>
    <property type="match status" value="1"/>
</dbReference>
<evidence type="ECO:0000313" key="3">
    <source>
        <dbReference type="Proteomes" id="UP000515563"/>
    </source>
</evidence>
<organism evidence="2 3">
    <name type="scientific">Kribbella qitaiheensis</name>
    <dbReference type="NCBI Taxonomy" id="1544730"/>
    <lineage>
        <taxon>Bacteria</taxon>
        <taxon>Bacillati</taxon>
        <taxon>Actinomycetota</taxon>
        <taxon>Actinomycetes</taxon>
        <taxon>Propionibacteriales</taxon>
        <taxon>Kribbellaceae</taxon>
        <taxon>Kribbella</taxon>
    </lineage>
</organism>
<evidence type="ECO:0000259" key="1">
    <source>
        <dbReference type="Pfam" id="PF12697"/>
    </source>
</evidence>
<proteinExistence type="predicted"/>
<evidence type="ECO:0000313" key="2">
    <source>
        <dbReference type="EMBL" id="QNE18767.1"/>
    </source>
</evidence>
<dbReference type="KEGG" id="kqi:F1D05_13720"/>
<accession>A0A7G6WXQ2</accession>
<dbReference type="Pfam" id="PF12697">
    <property type="entry name" value="Abhydrolase_6"/>
    <property type="match status" value="1"/>
</dbReference>
<feature type="domain" description="AB hydrolase-1" evidence="1">
    <location>
        <begin position="44"/>
        <end position="253"/>
    </location>
</feature>
<dbReference type="AlphaFoldDB" id="A0A7G6WXQ2"/>
<dbReference type="GO" id="GO:0016787">
    <property type="term" value="F:hydrolase activity"/>
    <property type="evidence" value="ECO:0007669"/>
    <property type="project" value="UniProtKB-KW"/>
</dbReference>
<dbReference type="PANTHER" id="PTHR43194:SF2">
    <property type="entry name" value="PEROXISOMAL MEMBRANE PROTEIN LPX1"/>
    <property type="match status" value="1"/>
</dbReference>
<name>A0A7G6WXQ2_9ACTN</name>
<gene>
    <name evidence="2" type="ORF">F1D05_13720</name>
</gene>
<keyword evidence="3" id="KW-1185">Reference proteome</keyword>
<keyword evidence="2" id="KW-0378">Hydrolase</keyword>
<reference evidence="3" key="1">
    <citation type="submission" date="2019-09" db="EMBL/GenBank/DDBJ databases">
        <title>Antimicrobial potential of Antarctic Bacteria.</title>
        <authorList>
            <person name="Benaud N."/>
            <person name="Edwards R.J."/>
            <person name="Ferrari B.C."/>
        </authorList>
    </citation>
    <scope>NUCLEOTIDE SEQUENCE [LARGE SCALE GENOMIC DNA]</scope>
    <source>
        <strain evidence="3">SPB151</strain>
    </source>
</reference>
<dbReference type="RefSeq" id="WP_185448066.1">
    <property type="nucleotide sequence ID" value="NZ_CP043661.1"/>
</dbReference>